<dbReference type="Pfam" id="PF13439">
    <property type="entry name" value="Glyco_transf_4"/>
    <property type="match status" value="1"/>
</dbReference>
<dbReference type="EC" id="2.4.-.-" evidence="5"/>
<feature type="domain" description="Glycosyltransferase subfamily 4-like N-terminal" evidence="4">
    <location>
        <begin position="46"/>
        <end position="138"/>
    </location>
</feature>
<dbReference type="SUPFAM" id="SSF53756">
    <property type="entry name" value="UDP-Glycosyltransferase/glycogen phosphorylase"/>
    <property type="match status" value="1"/>
</dbReference>
<feature type="domain" description="Calcineurin-like phosphoesterase" evidence="2">
    <location>
        <begin position="491"/>
        <end position="621"/>
    </location>
</feature>
<dbReference type="InterPro" id="IPR001296">
    <property type="entry name" value="Glyco_trans_1"/>
</dbReference>
<dbReference type="AlphaFoldDB" id="M5TVX2"/>
<evidence type="ECO:0000313" key="5">
    <source>
        <dbReference type="EMBL" id="EMI53320.1"/>
    </source>
</evidence>
<dbReference type="Proteomes" id="UP000011885">
    <property type="component" value="Unassembled WGS sequence"/>
</dbReference>
<accession>M5TVX2</accession>
<dbReference type="EMBL" id="ANOH01000364">
    <property type="protein sequence ID" value="EMI53320.1"/>
    <property type="molecule type" value="Genomic_DNA"/>
</dbReference>
<dbReference type="Pfam" id="PF00149">
    <property type="entry name" value="Metallophos"/>
    <property type="match status" value="1"/>
</dbReference>
<proteinExistence type="predicted"/>
<dbReference type="PANTHER" id="PTHR45947:SF3">
    <property type="entry name" value="SULFOQUINOVOSYL TRANSFERASE SQD2"/>
    <property type="match status" value="1"/>
</dbReference>
<dbReference type="InterPro" id="IPR004843">
    <property type="entry name" value="Calcineurin-like_PHP"/>
</dbReference>
<reference evidence="5 6" key="1">
    <citation type="journal article" date="2013" name="Mar. Genomics">
        <title>Expression of sulfatases in Rhodopirellula baltica and the diversity of sulfatases in the genus Rhodopirellula.</title>
        <authorList>
            <person name="Wegner C.E."/>
            <person name="Richter-Heitmann T."/>
            <person name="Klindworth A."/>
            <person name="Klockow C."/>
            <person name="Richter M."/>
            <person name="Achstetter T."/>
            <person name="Glockner F.O."/>
            <person name="Harder J."/>
        </authorList>
    </citation>
    <scope>NUCLEOTIDE SEQUENCE [LARGE SCALE GENOMIC DNA]</scope>
    <source>
        <strain evidence="5 6">SM41</strain>
    </source>
</reference>
<dbReference type="Gene3D" id="3.60.21.10">
    <property type="match status" value="1"/>
</dbReference>
<dbReference type="PATRIC" id="fig|1263870.3.peg.5610"/>
<organism evidence="5 6">
    <name type="scientific">Rhodopirellula sallentina SM41</name>
    <dbReference type="NCBI Taxonomy" id="1263870"/>
    <lineage>
        <taxon>Bacteria</taxon>
        <taxon>Pseudomonadati</taxon>
        <taxon>Planctomycetota</taxon>
        <taxon>Planctomycetia</taxon>
        <taxon>Pirellulales</taxon>
        <taxon>Pirellulaceae</taxon>
        <taxon>Rhodopirellula</taxon>
    </lineage>
</organism>
<dbReference type="InterPro" id="IPR050194">
    <property type="entry name" value="Glycosyltransferase_grp1"/>
</dbReference>
<sequence length="859" mass="95417">MNVFESNDRCRYRILGFSDTYGANAGNGVARFLHDIRSMADFHELPLELVVPAKEESGPGLIPIRAPAFAVPGYPELQISMPLRHHRKQIERHIKTTQPDCIHISTPGPFGCFGIALAKRYRIPMVGIFHTDFASYAREIVSAQLVNLRNNPAGFLNVRASQLLPYGLQALAHMSAVNPNIFQDVTTIGEILSRNFDALSNDPRTDNGVSAVAEKLATSVLKKFYSNFDLVIARSNAQQHELAEQLQLDPAKVQCLRPGTNVEKFHPRYKDRTLWKSLGVPDDAFVVLYVGRITPEKNIPFLQRTWEEVQSRQSRRRVCLVVVGNGDDNSIEQLRNVDGVHWLGPKRGEELSRIYASSDLMVFPSTTETLGQVGLEACASGVPVIVSDQGGPQMYVDDGRTGFVLSTDNPNDWSEKILALANGADASVAELGTNARTHVAEQFTFEHSLRSYWDLHAQAIAEKRQKKKSSRKANVNLSLVNSLQDRIPQKSILLLSDFHAGKRFGKPSEREQKQAAVEAMLSLALEKGHEIVFGGDFGDHGARVSRLEADFQAFRNVRERLGVEGKPLFIRGNHDYGFTDERLNELTGGCRVHDSLVYYDRMARVTICHGHIFGLLKTQTAIHDTIRNDHESRARLLERLREDALDEELKPSVIAYDIANMIETGLADRGMHGLSTAWEGVYQYRAMLAEQILKFSRGSNQSDEVTWKMIAGLVGTHDNVEVAAMLGVACGGWASLFGHTHEPLAKRKRVRTQDGSRRFTQLVGNSGHINRKFPTCVVADFPAVTVYRYVPSLRRLKIYKRIVLSDADVRFFGQASDRANEVGLSAMKEDIPGRRGTGVPPFAAAGSGGEASGQYPLPS</sequence>
<evidence type="ECO:0000256" key="1">
    <source>
        <dbReference type="SAM" id="MobiDB-lite"/>
    </source>
</evidence>
<dbReference type="InterPro" id="IPR028098">
    <property type="entry name" value="Glyco_trans_4-like_N"/>
</dbReference>
<keyword evidence="5" id="KW-0328">Glycosyltransferase</keyword>
<gene>
    <name evidence="5" type="ORF">RSSM_05293</name>
</gene>
<feature type="region of interest" description="Disordered" evidence="1">
    <location>
        <begin position="830"/>
        <end position="859"/>
    </location>
</feature>
<protein>
    <submittedName>
        <fullName evidence="5">Glycosyl transferase, group 1</fullName>
        <ecNumber evidence="5">2.4.-.-</ecNumber>
    </submittedName>
</protein>
<dbReference type="Gene3D" id="3.40.50.2000">
    <property type="entry name" value="Glycogen Phosphorylase B"/>
    <property type="match status" value="3"/>
</dbReference>
<evidence type="ECO:0000259" key="4">
    <source>
        <dbReference type="Pfam" id="PF13439"/>
    </source>
</evidence>
<dbReference type="GO" id="GO:0016757">
    <property type="term" value="F:glycosyltransferase activity"/>
    <property type="evidence" value="ECO:0007669"/>
    <property type="project" value="UniProtKB-KW"/>
</dbReference>
<dbReference type="GO" id="GO:0016787">
    <property type="term" value="F:hydrolase activity"/>
    <property type="evidence" value="ECO:0007669"/>
    <property type="project" value="InterPro"/>
</dbReference>
<keyword evidence="6" id="KW-1185">Reference proteome</keyword>
<evidence type="ECO:0000259" key="2">
    <source>
        <dbReference type="Pfam" id="PF00149"/>
    </source>
</evidence>
<dbReference type="PANTHER" id="PTHR45947">
    <property type="entry name" value="SULFOQUINOVOSYL TRANSFERASE SQD2"/>
    <property type="match status" value="1"/>
</dbReference>
<evidence type="ECO:0000259" key="3">
    <source>
        <dbReference type="Pfam" id="PF00534"/>
    </source>
</evidence>
<dbReference type="SUPFAM" id="SSF56300">
    <property type="entry name" value="Metallo-dependent phosphatases"/>
    <property type="match status" value="1"/>
</dbReference>
<keyword evidence="5" id="KW-0808">Transferase</keyword>
<evidence type="ECO:0000313" key="6">
    <source>
        <dbReference type="Proteomes" id="UP000011885"/>
    </source>
</evidence>
<name>M5TVX2_9BACT</name>
<dbReference type="InterPro" id="IPR029052">
    <property type="entry name" value="Metallo-depent_PP-like"/>
</dbReference>
<feature type="domain" description="Glycosyl transferase family 1" evidence="3">
    <location>
        <begin position="276"/>
        <end position="436"/>
    </location>
</feature>
<dbReference type="Pfam" id="PF00534">
    <property type="entry name" value="Glycos_transf_1"/>
    <property type="match status" value="1"/>
</dbReference>
<comment type="caution">
    <text evidence="5">The sequence shown here is derived from an EMBL/GenBank/DDBJ whole genome shotgun (WGS) entry which is preliminary data.</text>
</comment>